<dbReference type="EMBL" id="BAAASE010000004">
    <property type="protein sequence ID" value="GAA2400385.1"/>
    <property type="molecule type" value="Genomic_DNA"/>
</dbReference>
<evidence type="ECO:0000313" key="3">
    <source>
        <dbReference type="EMBL" id="GAA2400385.1"/>
    </source>
</evidence>
<accession>A0ABP5VH69</accession>
<feature type="compositionally biased region" description="Gly residues" evidence="1">
    <location>
        <begin position="107"/>
        <end position="116"/>
    </location>
</feature>
<organism evidence="3 4">
    <name type="scientific">Streptomyces coeruleofuscus</name>
    <dbReference type="NCBI Taxonomy" id="66879"/>
    <lineage>
        <taxon>Bacteria</taxon>
        <taxon>Bacillati</taxon>
        <taxon>Actinomycetota</taxon>
        <taxon>Actinomycetes</taxon>
        <taxon>Kitasatosporales</taxon>
        <taxon>Streptomycetaceae</taxon>
        <taxon>Streptomyces</taxon>
    </lineage>
</organism>
<name>A0ABP5VH69_9ACTN</name>
<gene>
    <name evidence="3" type="ORF">GCM10010255_36700</name>
</gene>
<dbReference type="InterPro" id="IPR045981">
    <property type="entry name" value="DUF5937"/>
</dbReference>
<proteinExistence type="predicted"/>
<comment type="caution">
    <text evidence="3">The sequence shown here is derived from an EMBL/GenBank/DDBJ whole genome shotgun (WGS) entry which is preliminary data.</text>
</comment>
<feature type="region of interest" description="Disordered" evidence="1">
    <location>
        <begin position="69"/>
        <end position="116"/>
    </location>
</feature>
<dbReference type="Pfam" id="PF19361">
    <property type="entry name" value="DUF5937"/>
    <property type="match status" value="1"/>
</dbReference>
<keyword evidence="4" id="KW-1185">Reference proteome</keyword>
<evidence type="ECO:0000256" key="1">
    <source>
        <dbReference type="SAM" id="MobiDB-lite"/>
    </source>
</evidence>
<evidence type="ECO:0000259" key="2">
    <source>
        <dbReference type="Pfam" id="PF19361"/>
    </source>
</evidence>
<evidence type="ECO:0000313" key="4">
    <source>
        <dbReference type="Proteomes" id="UP001499986"/>
    </source>
</evidence>
<sequence>MIVDKLYHATARLDERTPCILLPSVHGDPHVVVKHVPGHPVVVQYPAMRNTATVPVGQVQRRMAVLGGPDMTADLPEHPAPPRGHGGARRPAGDDIASSLAAPAAFAGGGTRPDTS</sequence>
<reference evidence="4" key="1">
    <citation type="journal article" date="2019" name="Int. J. Syst. Evol. Microbiol.">
        <title>The Global Catalogue of Microorganisms (GCM) 10K type strain sequencing project: providing services to taxonomists for standard genome sequencing and annotation.</title>
        <authorList>
            <consortium name="The Broad Institute Genomics Platform"/>
            <consortium name="The Broad Institute Genome Sequencing Center for Infectious Disease"/>
            <person name="Wu L."/>
            <person name="Ma J."/>
        </authorList>
    </citation>
    <scope>NUCLEOTIDE SEQUENCE [LARGE SCALE GENOMIC DNA]</scope>
    <source>
        <strain evidence="4">JCM 4358</strain>
    </source>
</reference>
<protein>
    <recommendedName>
        <fullName evidence="2">DUF5937 domain-containing protein</fullName>
    </recommendedName>
</protein>
<feature type="domain" description="DUF5937" evidence="2">
    <location>
        <begin position="2"/>
        <end position="48"/>
    </location>
</feature>
<dbReference type="Proteomes" id="UP001499986">
    <property type="component" value="Unassembled WGS sequence"/>
</dbReference>